<dbReference type="PANTHER" id="PTHR11941:SF54">
    <property type="entry name" value="ENOYL-COA HYDRATASE, MITOCHONDRIAL"/>
    <property type="match status" value="1"/>
</dbReference>
<dbReference type="AlphaFoldDB" id="A0A0A4A4S1"/>
<accession>A0A0A4A4S1</accession>
<dbReference type="InterPro" id="IPR029045">
    <property type="entry name" value="ClpP/crotonase-like_dom_sf"/>
</dbReference>
<keyword evidence="2" id="KW-0456">Lyase</keyword>
<dbReference type="InterPro" id="IPR014748">
    <property type="entry name" value="Enoyl-CoA_hydra_C"/>
</dbReference>
<dbReference type="EMBL" id="JRUQ01000039">
    <property type="protein sequence ID" value="KGT92878.1"/>
    <property type="molecule type" value="Genomic_DNA"/>
</dbReference>
<evidence type="ECO:0000256" key="2">
    <source>
        <dbReference type="ARBA" id="ARBA00023239"/>
    </source>
</evidence>
<dbReference type="SUPFAM" id="SSF52096">
    <property type="entry name" value="ClpP/crotonase"/>
    <property type="match status" value="1"/>
</dbReference>
<reference evidence="3 4" key="1">
    <citation type="submission" date="2014-10" db="EMBL/GenBank/DDBJ databases">
        <title>Genome sequence of Erwinia typographi M043b.</title>
        <authorList>
            <person name="Chan K.-G."/>
            <person name="Tan W.-S."/>
        </authorList>
    </citation>
    <scope>NUCLEOTIDE SEQUENCE [LARGE SCALE GENOMIC DNA]</scope>
    <source>
        <strain evidence="3 4">M043b</strain>
    </source>
</reference>
<name>A0A0A4A4S1_9GAMM</name>
<evidence type="ECO:0000256" key="1">
    <source>
        <dbReference type="ARBA" id="ARBA00005254"/>
    </source>
</evidence>
<dbReference type="Gene3D" id="3.90.226.10">
    <property type="entry name" value="2-enoyl-CoA Hydratase, Chain A, domain 1"/>
    <property type="match status" value="1"/>
</dbReference>
<evidence type="ECO:0008006" key="5">
    <source>
        <dbReference type="Google" id="ProtNLM"/>
    </source>
</evidence>
<dbReference type="CDD" id="cd06558">
    <property type="entry name" value="crotonase-like"/>
    <property type="match status" value="1"/>
</dbReference>
<dbReference type="NCBIfam" id="NF004781">
    <property type="entry name" value="PRK06127.1"/>
    <property type="match status" value="1"/>
</dbReference>
<proteinExistence type="inferred from homology"/>
<dbReference type="GO" id="GO:0016829">
    <property type="term" value="F:lyase activity"/>
    <property type="evidence" value="ECO:0007669"/>
    <property type="project" value="UniProtKB-KW"/>
</dbReference>
<sequence length="264" mass="29246">MTTETSKIISRVTGPIGWISFNDPAKHNAISIDMARAVPEIVASFEDNKDIRVIILRGAGERAFAAGSNISSFGEVRNNPEQNHQYHLINEAAYNAFYYCSKPTIAMIKGYCIGGGLDFATSCDIRLCADNGVFAIPAARLGLGYGYEGQIRLNRIVGPMYGRDIFFTGRHYNAQEALKMGLVHNVVSGENFEQYVNEYAMKVAQNAPMTLAAIKRAFIELEKDESERDMSAAQKLIDACFKSADYQEGRAAFAEKRLPQFRGE</sequence>
<gene>
    <name evidence="3" type="ORF">NG99_13125</name>
</gene>
<protein>
    <recommendedName>
        <fullName evidence="5">Enoyl-CoA hydratase</fullName>
    </recommendedName>
</protein>
<evidence type="ECO:0000313" key="3">
    <source>
        <dbReference type="EMBL" id="KGT92878.1"/>
    </source>
</evidence>
<dbReference type="OrthoDB" id="9807606at2"/>
<dbReference type="GO" id="GO:0006635">
    <property type="term" value="P:fatty acid beta-oxidation"/>
    <property type="evidence" value="ECO:0007669"/>
    <property type="project" value="TreeGrafter"/>
</dbReference>
<comment type="caution">
    <text evidence="3">The sequence shown here is derived from an EMBL/GenBank/DDBJ whole genome shotgun (WGS) entry which is preliminary data.</text>
</comment>
<evidence type="ECO:0000313" key="4">
    <source>
        <dbReference type="Proteomes" id="UP000030351"/>
    </source>
</evidence>
<dbReference type="Proteomes" id="UP000030351">
    <property type="component" value="Unassembled WGS sequence"/>
</dbReference>
<comment type="similarity">
    <text evidence="1">Belongs to the enoyl-CoA hydratase/isomerase family.</text>
</comment>
<organism evidence="3 4">
    <name type="scientific">Erwinia typographi</name>
    <dbReference type="NCBI Taxonomy" id="371042"/>
    <lineage>
        <taxon>Bacteria</taxon>
        <taxon>Pseudomonadati</taxon>
        <taxon>Pseudomonadota</taxon>
        <taxon>Gammaproteobacteria</taxon>
        <taxon>Enterobacterales</taxon>
        <taxon>Erwiniaceae</taxon>
        <taxon>Erwinia</taxon>
    </lineage>
</organism>
<dbReference type="InterPro" id="IPR001753">
    <property type="entry name" value="Enoyl-CoA_hydra/iso"/>
</dbReference>
<dbReference type="Pfam" id="PF00378">
    <property type="entry name" value="ECH_1"/>
    <property type="match status" value="1"/>
</dbReference>
<dbReference type="Gene3D" id="1.10.12.10">
    <property type="entry name" value="Lyase 2-enoyl-coa Hydratase, Chain A, domain 2"/>
    <property type="match status" value="1"/>
</dbReference>
<dbReference type="eggNOG" id="COG1024">
    <property type="taxonomic scope" value="Bacteria"/>
</dbReference>
<keyword evidence="4" id="KW-1185">Reference proteome</keyword>
<dbReference type="STRING" id="371042.NG99_13125"/>
<dbReference type="RefSeq" id="WP_034893406.1">
    <property type="nucleotide sequence ID" value="NZ_JRUQ01000039.1"/>
</dbReference>
<dbReference type="PANTHER" id="PTHR11941">
    <property type="entry name" value="ENOYL-COA HYDRATASE-RELATED"/>
    <property type="match status" value="1"/>
</dbReference>